<accession>A0ABX2A559</accession>
<protein>
    <submittedName>
        <fullName evidence="2">Uncharacterized protein YxjI</fullName>
    </submittedName>
</protein>
<dbReference type="InterPro" id="IPR038595">
    <property type="entry name" value="LOR_sf"/>
</dbReference>
<dbReference type="Gene3D" id="2.40.160.200">
    <property type="entry name" value="LURP1-related"/>
    <property type="match status" value="1"/>
</dbReference>
<dbReference type="RefSeq" id="WP_171784097.1">
    <property type="nucleotide sequence ID" value="NZ_BAAAML010000005.1"/>
</dbReference>
<reference evidence="2 3" key="1">
    <citation type="submission" date="2020-05" db="EMBL/GenBank/DDBJ databases">
        <title>Genomic Encyclopedia of Type Strains, Phase III (KMG-III): the genomes of soil and plant-associated and newly described type strains.</title>
        <authorList>
            <person name="Whitman W."/>
        </authorList>
    </citation>
    <scope>NUCLEOTIDE SEQUENCE [LARGE SCALE GENOMIC DNA]</scope>
    <source>
        <strain evidence="2 3">KCTC 19046</strain>
    </source>
</reference>
<comment type="caution">
    <text evidence="2">The sequence shown here is derived from an EMBL/GenBank/DDBJ whole genome shotgun (WGS) entry which is preliminary data.</text>
</comment>
<name>A0ABX2A559_9MICO</name>
<sequence>MHRLLVGQKLWSMRGRFDVSNEDDGVVYTVEGSLFQIPKQFTIADPSGRERARVWKKPVSWQPRFFVEVDGVEVATIEKQFTFFRPRYEIHGPGLTVSGDFWDMSFEIQKDGVVVGRVDKKWAFRDKYVIEVERPEDELLTVGIVLAIDYVKQSEQSAAASAGSG</sequence>
<dbReference type="InterPro" id="IPR025659">
    <property type="entry name" value="Tubby-like_C"/>
</dbReference>
<proteinExistence type="inferred from homology"/>
<dbReference type="InterPro" id="IPR007612">
    <property type="entry name" value="LOR"/>
</dbReference>
<evidence type="ECO:0000313" key="3">
    <source>
        <dbReference type="Proteomes" id="UP000757540"/>
    </source>
</evidence>
<organism evidence="2 3">
    <name type="scientific">Isoptericola halotolerans</name>
    <dbReference type="NCBI Taxonomy" id="300560"/>
    <lineage>
        <taxon>Bacteria</taxon>
        <taxon>Bacillati</taxon>
        <taxon>Actinomycetota</taxon>
        <taxon>Actinomycetes</taxon>
        <taxon>Micrococcales</taxon>
        <taxon>Promicromonosporaceae</taxon>
        <taxon>Isoptericola</taxon>
    </lineage>
</organism>
<gene>
    <name evidence="2" type="ORF">HDG69_002430</name>
</gene>
<evidence type="ECO:0000256" key="1">
    <source>
        <dbReference type="ARBA" id="ARBA00005437"/>
    </source>
</evidence>
<comment type="similarity">
    <text evidence="1">Belongs to the LOR family.</text>
</comment>
<dbReference type="Proteomes" id="UP000757540">
    <property type="component" value="Unassembled WGS sequence"/>
</dbReference>
<dbReference type="Pfam" id="PF04525">
    <property type="entry name" value="LOR"/>
    <property type="match status" value="1"/>
</dbReference>
<dbReference type="EMBL" id="JABEZU010000003">
    <property type="protein sequence ID" value="NOV97845.1"/>
    <property type="molecule type" value="Genomic_DNA"/>
</dbReference>
<dbReference type="SUPFAM" id="SSF54518">
    <property type="entry name" value="Tubby C-terminal domain-like"/>
    <property type="match status" value="1"/>
</dbReference>
<evidence type="ECO:0000313" key="2">
    <source>
        <dbReference type="EMBL" id="NOV97845.1"/>
    </source>
</evidence>
<keyword evidence="3" id="KW-1185">Reference proteome</keyword>